<feature type="region of interest" description="Disordered" evidence="1">
    <location>
        <begin position="30"/>
        <end position="54"/>
    </location>
</feature>
<protein>
    <submittedName>
        <fullName evidence="2">Uncharacterized protein</fullName>
    </submittedName>
</protein>
<feature type="compositionally biased region" description="Basic and acidic residues" evidence="1">
    <location>
        <begin position="30"/>
        <end position="42"/>
    </location>
</feature>
<dbReference type="PROSITE" id="PS51257">
    <property type="entry name" value="PROKAR_LIPOPROTEIN"/>
    <property type="match status" value="1"/>
</dbReference>
<dbReference type="AlphaFoldDB" id="A0A1G9N9Q3"/>
<evidence type="ECO:0000256" key="1">
    <source>
        <dbReference type="SAM" id="MobiDB-lite"/>
    </source>
</evidence>
<dbReference type="RefSeq" id="WP_143017588.1">
    <property type="nucleotide sequence ID" value="NZ_FNGV01000003.1"/>
</dbReference>
<dbReference type="Proteomes" id="UP000199440">
    <property type="component" value="Unassembled WGS sequence"/>
</dbReference>
<organism evidence="2 3">
    <name type="scientific">Kriegella aquimaris</name>
    <dbReference type="NCBI Taxonomy" id="192904"/>
    <lineage>
        <taxon>Bacteria</taxon>
        <taxon>Pseudomonadati</taxon>
        <taxon>Bacteroidota</taxon>
        <taxon>Flavobacteriia</taxon>
        <taxon>Flavobacteriales</taxon>
        <taxon>Flavobacteriaceae</taxon>
        <taxon>Kriegella</taxon>
    </lineage>
</organism>
<reference evidence="2 3" key="1">
    <citation type="submission" date="2016-10" db="EMBL/GenBank/DDBJ databases">
        <authorList>
            <person name="de Groot N.N."/>
        </authorList>
    </citation>
    <scope>NUCLEOTIDE SEQUENCE [LARGE SCALE GENOMIC DNA]</scope>
    <source>
        <strain evidence="2 3">DSM 19886</strain>
    </source>
</reference>
<proteinExistence type="predicted"/>
<evidence type="ECO:0000313" key="3">
    <source>
        <dbReference type="Proteomes" id="UP000199440"/>
    </source>
</evidence>
<name>A0A1G9N9Q3_9FLAO</name>
<gene>
    <name evidence="2" type="ORF">SAMN04488514_10390</name>
</gene>
<evidence type="ECO:0000313" key="2">
    <source>
        <dbReference type="EMBL" id="SDL83209.1"/>
    </source>
</evidence>
<dbReference type="EMBL" id="FNGV01000003">
    <property type="protein sequence ID" value="SDL83209.1"/>
    <property type="molecule type" value="Genomic_DNA"/>
</dbReference>
<keyword evidence="3" id="KW-1185">Reference proteome</keyword>
<accession>A0A1G9N9Q3</accession>
<sequence length="242" mass="27133">MKRINIIRAFTFLFMGSLFVISCEKSDTETELPKNDAQEEGFKSVTGNNDSVSEETSEVLSPVLQLQYDASMSKEDVEAASEKEVAKYIKENKSAAKSTEWFYKVQTNTGTQSNNDTDGNVWARVNFLTDAGHRHLSWMKLDHAWPYNDHEGGWGVYLFRSTTQNPSIGWLEAENATLALQGTDGWYVKNFDIHVHTSYQSGSASGSTHVFSSPEVWLDNNTSSGWDYYSTGNVGSGRMNFN</sequence>
<dbReference type="OrthoDB" id="1162971at2"/>